<reference evidence="2 3" key="1">
    <citation type="journal article" date="2019" name="Mol. Biol. Evol.">
        <title>Blast fungal genomes show frequent chromosomal changes, gene gains and losses, and effector gene turnover.</title>
        <authorList>
            <person name="Gomez Luciano L.B."/>
            <person name="Jason Tsai I."/>
            <person name="Chuma I."/>
            <person name="Tosa Y."/>
            <person name="Chen Y.H."/>
            <person name="Li J.Y."/>
            <person name="Li M.Y."/>
            <person name="Jade Lu M.Y."/>
            <person name="Nakayashiki H."/>
            <person name="Li W.H."/>
        </authorList>
    </citation>
    <scope>NUCLEOTIDE SEQUENCE [LARGE SCALE GENOMIC DNA]</scope>
    <source>
        <strain evidence="2">MZ5-1-6</strain>
    </source>
</reference>
<evidence type="ECO:0000256" key="1">
    <source>
        <dbReference type="SAM" id="MobiDB-lite"/>
    </source>
</evidence>
<evidence type="ECO:0000313" key="3">
    <source>
        <dbReference type="Proteomes" id="UP000294847"/>
    </source>
</evidence>
<organism evidence="2 3">
    <name type="scientific">Pyricularia oryzae</name>
    <name type="common">Rice blast fungus</name>
    <name type="synonym">Magnaporthe oryzae</name>
    <dbReference type="NCBI Taxonomy" id="318829"/>
    <lineage>
        <taxon>Eukaryota</taxon>
        <taxon>Fungi</taxon>
        <taxon>Dikarya</taxon>
        <taxon>Ascomycota</taxon>
        <taxon>Pezizomycotina</taxon>
        <taxon>Sordariomycetes</taxon>
        <taxon>Sordariomycetidae</taxon>
        <taxon>Magnaporthales</taxon>
        <taxon>Pyriculariaceae</taxon>
        <taxon>Pyricularia</taxon>
    </lineage>
</organism>
<feature type="compositionally biased region" description="Polar residues" evidence="1">
    <location>
        <begin position="11"/>
        <end position="27"/>
    </location>
</feature>
<dbReference type="Proteomes" id="UP000294847">
    <property type="component" value="Chromosome 4"/>
</dbReference>
<dbReference type="AlphaFoldDB" id="A0A4P7NET6"/>
<evidence type="ECO:0000313" key="2">
    <source>
        <dbReference type="EMBL" id="QBZ60379.1"/>
    </source>
</evidence>
<feature type="region of interest" description="Disordered" evidence="1">
    <location>
        <begin position="1"/>
        <end position="43"/>
    </location>
</feature>
<feature type="compositionally biased region" description="Basic and acidic residues" evidence="1">
    <location>
        <begin position="1"/>
        <end position="10"/>
    </location>
</feature>
<sequence>MSASTDDTKSDGIQVQIHQGVEQNRNGTKGPMSGETKTGQNDN</sequence>
<dbReference type="EMBL" id="CP034207">
    <property type="protein sequence ID" value="QBZ60379.1"/>
    <property type="molecule type" value="Genomic_DNA"/>
</dbReference>
<protein>
    <submittedName>
        <fullName evidence="2">Uncharacterized protein</fullName>
    </submittedName>
</protein>
<accession>A0A4P7NET6</accession>
<name>A0A4P7NET6_PYROR</name>
<gene>
    <name evidence="2" type="ORF">PoMZ_07320</name>
</gene>
<proteinExistence type="predicted"/>